<dbReference type="Pfam" id="PF00967">
    <property type="entry name" value="Barwin"/>
    <property type="match status" value="1"/>
</dbReference>
<dbReference type="PANTHER" id="PTHR31836">
    <property type="match status" value="1"/>
</dbReference>
<dbReference type="GO" id="GO:0042742">
    <property type="term" value="P:defense response to bacterium"/>
    <property type="evidence" value="ECO:0007669"/>
    <property type="project" value="InterPro"/>
</dbReference>
<reference evidence="4 5" key="1">
    <citation type="submission" date="2023-03" db="EMBL/GenBank/DDBJ databases">
        <title>Genome sequence of Lichtheimia ornata CBS 291.66.</title>
        <authorList>
            <person name="Mohabir J.T."/>
            <person name="Shea T.P."/>
            <person name="Kurbessoian T."/>
            <person name="Berby B."/>
            <person name="Fontaine J."/>
            <person name="Livny J."/>
            <person name="Gnirke A."/>
            <person name="Stajich J.E."/>
            <person name="Cuomo C.A."/>
        </authorList>
    </citation>
    <scope>NUCLEOTIDE SEQUENCE [LARGE SCALE GENOMIC DNA]</scope>
    <source>
        <strain evidence="4">CBS 291.66</strain>
    </source>
</reference>
<dbReference type="InterPro" id="IPR051477">
    <property type="entry name" value="Expansin_CellWall"/>
</dbReference>
<evidence type="ECO:0000313" key="5">
    <source>
        <dbReference type="Proteomes" id="UP001234581"/>
    </source>
</evidence>
<dbReference type="Proteomes" id="UP001234581">
    <property type="component" value="Unassembled WGS sequence"/>
</dbReference>
<sequence length="165" mass="18475">MWLFFVSLCLFSLFYSAAVAETTYEGVATVMQFRPLKQISLAKRGHGNGTWYDGKDLLNAACYDRNGMPRWDATINDMIGAMAMNGFEDCYKCLRVTNKKHRDLSITIMVVDKCAACRVGKAIDLTPAAFQRLAPEGNLQLGVLDINWSPVSCDHLNHHPELPDE</sequence>
<feature type="chain" id="PRO_5042010479" description="Barwin domain-containing protein" evidence="2">
    <location>
        <begin position="21"/>
        <end position="165"/>
    </location>
</feature>
<evidence type="ECO:0000259" key="3">
    <source>
        <dbReference type="Pfam" id="PF00967"/>
    </source>
</evidence>
<protein>
    <recommendedName>
        <fullName evidence="3">Barwin domain-containing protein</fullName>
    </recommendedName>
</protein>
<organism evidence="4 5">
    <name type="scientific">Lichtheimia ornata</name>
    <dbReference type="NCBI Taxonomy" id="688661"/>
    <lineage>
        <taxon>Eukaryota</taxon>
        <taxon>Fungi</taxon>
        <taxon>Fungi incertae sedis</taxon>
        <taxon>Mucoromycota</taxon>
        <taxon>Mucoromycotina</taxon>
        <taxon>Mucoromycetes</taxon>
        <taxon>Mucorales</taxon>
        <taxon>Lichtheimiaceae</taxon>
        <taxon>Lichtheimia</taxon>
    </lineage>
</organism>
<dbReference type="SUPFAM" id="SSF50685">
    <property type="entry name" value="Barwin-like endoglucanases"/>
    <property type="match status" value="1"/>
</dbReference>
<accession>A0AAD7XTA1</accession>
<evidence type="ECO:0000256" key="2">
    <source>
        <dbReference type="SAM" id="SignalP"/>
    </source>
</evidence>
<name>A0AAD7XTA1_9FUNG</name>
<dbReference type="CDD" id="cd22191">
    <property type="entry name" value="DPBB_RlpA_EXP_N-like"/>
    <property type="match status" value="1"/>
</dbReference>
<dbReference type="PANTHER" id="PTHR31836:SF22">
    <property type="entry name" value="RLPA-LIKE PROTEIN DOUBLE-PSI BETA-BARREL DOMAIN-CONTAINING PROTEIN"/>
    <property type="match status" value="1"/>
</dbReference>
<feature type="signal peptide" evidence="2">
    <location>
        <begin position="1"/>
        <end position="20"/>
    </location>
</feature>
<dbReference type="InterPro" id="IPR001153">
    <property type="entry name" value="Barwin_dom"/>
</dbReference>
<dbReference type="Gene3D" id="2.40.40.10">
    <property type="entry name" value="RlpA-like domain"/>
    <property type="match status" value="1"/>
</dbReference>
<evidence type="ECO:0000256" key="1">
    <source>
        <dbReference type="ARBA" id="ARBA00022729"/>
    </source>
</evidence>
<feature type="domain" description="Barwin" evidence="3">
    <location>
        <begin position="84"/>
        <end position="153"/>
    </location>
</feature>
<dbReference type="InterPro" id="IPR036908">
    <property type="entry name" value="RlpA-like_sf"/>
</dbReference>
<proteinExistence type="predicted"/>
<evidence type="ECO:0000313" key="4">
    <source>
        <dbReference type="EMBL" id="KAJ8652178.1"/>
    </source>
</evidence>
<keyword evidence="1 2" id="KW-0732">Signal</keyword>
<dbReference type="AlphaFoldDB" id="A0AAD7XTA1"/>
<dbReference type="EMBL" id="JARTCD010000115">
    <property type="protein sequence ID" value="KAJ8652178.1"/>
    <property type="molecule type" value="Genomic_DNA"/>
</dbReference>
<dbReference type="RefSeq" id="XP_058337092.1">
    <property type="nucleotide sequence ID" value="XM_058492135.1"/>
</dbReference>
<dbReference type="GeneID" id="83219576"/>
<comment type="caution">
    <text evidence="4">The sequence shown here is derived from an EMBL/GenBank/DDBJ whole genome shotgun (WGS) entry which is preliminary data.</text>
</comment>
<keyword evidence="5" id="KW-1185">Reference proteome</keyword>
<dbReference type="GO" id="GO:0050832">
    <property type="term" value="P:defense response to fungus"/>
    <property type="evidence" value="ECO:0007669"/>
    <property type="project" value="InterPro"/>
</dbReference>
<gene>
    <name evidence="4" type="ORF">O0I10_012189</name>
</gene>